<proteinExistence type="inferred from homology"/>
<evidence type="ECO:0000256" key="3">
    <source>
        <dbReference type="ARBA" id="ARBA00022692"/>
    </source>
</evidence>
<evidence type="ECO:0000256" key="6">
    <source>
        <dbReference type="SAM" id="Phobius"/>
    </source>
</evidence>
<keyword evidence="8" id="KW-1185">Reference proteome</keyword>
<evidence type="ECO:0000256" key="4">
    <source>
        <dbReference type="ARBA" id="ARBA00022989"/>
    </source>
</evidence>
<evidence type="ECO:0000313" key="8">
    <source>
        <dbReference type="Proteomes" id="UP000094565"/>
    </source>
</evidence>
<comment type="similarity">
    <text evidence="2">Belongs to the peroxisomal membrane protein PXMP2/4 family.</text>
</comment>
<accession>A0A1B2J8U4</accession>
<name>A0A1B2J8U4_PICPA</name>
<dbReference type="InterPro" id="IPR007248">
    <property type="entry name" value="Mpv17_PMP22"/>
</dbReference>
<dbReference type="Pfam" id="PF04117">
    <property type="entry name" value="Mpv17_PMP22"/>
    <property type="match status" value="1"/>
</dbReference>
<gene>
    <name evidence="7" type="ORF">ATY40_BA7500169</name>
</gene>
<dbReference type="EMBL" id="CP014584">
    <property type="protein sequence ID" value="ANZ74178.1"/>
    <property type="molecule type" value="Genomic_DNA"/>
</dbReference>
<dbReference type="Proteomes" id="UP000094565">
    <property type="component" value="Chromosome 1"/>
</dbReference>
<reference evidence="7 8" key="1">
    <citation type="submission" date="2016-02" db="EMBL/GenBank/DDBJ databases">
        <title>Comparative genomic and transcriptomic foundation for Pichia pastoris.</title>
        <authorList>
            <person name="Love K.R."/>
            <person name="Shah K.A."/>
            <person name="Whittaker C.A."/>
            <person name="Wu J."/>
            <person name="Bartlett M.C."/>
            <person name="Ma D."/>
            <person name="Leeson R.L."/>
            <person name="Priest M."/>
            <person name="Young S.K."/>
            <person name="Love J.C."/>
        </authorList>
    </citation>
    <scope>NUCLEOTIDE SEQUENCE [LARGE SCALE GENOMIC DNA]</scope>
    <source>
        <strain evidence="7 8">ATCC 28485</strain>
    </source>
</reference>
<evidence type="ECO:0000256" key="2">
    <source>
        <dbReference type="ARBA" id="ARBA00006824"/>
    </source>
</evidence>
<comment type="subcellular location">
    <subcellularLocation>
        <location evidence="1">Membrane</location>
        <topology evidence="1">Multi-pass membrane protein</topology>
    </subcellularLocation>
</comment>
<keyword evidence="3 6" id="KW-0812">Transmembrane</keyword>
<evidence type="ECO:0000256" key="5">
    <source>
        <dbReference type="ARBA" id="ARBA00023136"/>
    </source>
</evidence>
<evidence type="ECO:0000256" key="1">
    <source>
        <dbReference type="ARBA" id="ARBA00004141"/>
    </source>
</evidence>
<feature type="transmembrane region" description="Helical" evidence="6">
    <location>
        <begin position="176"/>
        <end position="195"/>
    </location>
</feature>
<dbReference type="AlphaFoldDB" id="A0A1B2J8U4"/>
<feature type="transmembrane region" description="Helical" evidence="6">
    <location>
        <begin position="25"/>
        <end position="41"/>
    </location>
</feature>
<dbReference type="GO" id="GO:0016020">
    <property type="term" value="C:membrane"/>
    <property type="evidence" value="ECO:0007669"/>
    <property type="project" value="UniProtKB-SubCell"/>
</dbReference>
<dbReference type="OrthoDB" id="10267969at2759"/>
<protein>
    <submittedName>
        <fullName evidence="7">BA75_00169T0</fullName>
    </submittedName>
</protein>
<keyword evidence="5 6" id="KW-0472">Membrane</keyword>
<evidence type="ECO:0000313" key="7">
    <source>
        <dbReference type="EMBL" id="ANZ74178.1"/>
    </source>
</evidence>
<keyword evidence="4 6" id="KW-1133">Transmembrane helix</keyword>
<feature type="transmembrane region" description="Helical" evidence="6">
    <location>
        <begin position="86"/>
        <end position="108"/>
    </location>
</feature>
<organism evidence="7 8">
    <name type="scientific">Komagataella pastoris</name>
    <name type="common">Yeast</name>
    <name type="synonym">Pichia pastoris</name>
    <dbReference type="NCBI Taxonomy" id="4922"/>
    <lineage>
        <taxon>Eukaryota</taxon>
        <taxon>Fungi</taxon>
        <taxon>Dikarya</taxon>
        <taxon>Ascomycota</taxon>
        <taxon>Saccharomycotina</taxon>
        <taxon>Pichiomycetes</taxon>
        <taxon>Pichiales</taxon>
        <taxon>Pichiaceae</taxon>
        <taxon>Komagataella</taxon>
    </lineage>
</organism>
<feature type="transmembrane region" description="Helical" evidence="6">
    <location>
        <begin position="120"/>
        <end position="137"/>
    </location>
</feature>
<sequence length="196" mass="23033">MEKQDHQLPITKGSYTNYPKPKNTNLYYAIFLEILILYGIVTNYQQLYEHNEYLAGVCLGSFSTLFSQSISQLYRQSFSFDKHLKFFLWGCINSLVSNFWIGILLHSVDDNIHRFLLDQTVGVLTGQLIFVFFNGFWESSFNFASLKSTYLTCLRYSYMIWPLVSFLSFFHLHEDYIFPLNCLVTLIWNIILAMIS</sequence>